<dbReference type="PANTHER" id="PTHR36395">
    <property type="entry name" value="RING-H2 ZINC FINGER PROTEIN"/>
    <property type="match status" value="1"/>
</dbReference>
<protein>
    <submittedName>
        <fullName evidence="1">Uncharacterized protein</fullName>
    </submittedName>
</protein>
<dbReference type="PANTHER" id="PTHR36395:SF1">
    <property type="entry name" value="RING-H2 ZINC FINGER PROTEIN"/>
    <property type="match status" value="1"/>
</dbReference>
<sequence length="215" mass="24076">MQTRGIVLELLARSAKTFLNHVVSLDTPRRIGGGPAPRAPRRAAGAHGEVWRQKSGELVPIRVTHVLRAKVSSPENRERGIYLFNTWQQYGDGRKRTRKNGLLSEKLCICEMPLEQNLHAVCSRAVVEEEMAFVVDSTVKVLTGKPPPAYDPDYKCPLQVVGEDFIEHTIEIETSKSYPGLMTMYHLYTVDIVCSGLPTVDFNTLEFEHATGKDL</sequence>
<accession>A0ABN9S033</accession>
<gene>
    <name evidence="1" type="ORF">PCOR1329_LOCUS25252</name>
</gene>
<evidence type="ECO:0000313" key="1">
    <source>
        <dbReference type="EMBL" id="CAK0825008.1"/>
    </source>
</evidence>
<name>A0ABN9S033_9DINO</name>
<organism evidence="1 2">
    <name type="scientific">Prorocentrum cordatum</name>
    <dbReference type="NCBI Taxonomy" id="2364126"/>
    <lineage>
        <taxon>Eukaryota</taxon>
        <taxon>Sar</taxon>
        <taxon>Alveolata</taxon>
        <taxon>Dinophyceae</taxon>
        <taxon>Prorocentrales</taxon>
        <taxon>Prorocentraceae</taxon>
        <taxon>Prorocentrum</taxon>
    </lineage>
</organism>
<comment type="caution">
    <text evidence="1">The sequence shown here is derived from an EMBL/GenBank/DDBJ whole genome shotgun (WGS) entry which is preliminary data.</text>
</comment>
<dbReference type="EMBL" id="CAUYUJ010008802">
    <property type="protein sequence ID" value="CAK0825008.1"/>
    <property type="molecule type" value="Genomic_DNA"/>
</dbReference>
<feature type="non-terminal residue" evidence="1">
    <location>
        <position position="215"/>
    </location>
</feature>
<reference evidence="1" key="1">
    <citation type="submission" date="2023-10" db="EMBL/GenBank/DDBJ databases">
        <authorList>
            <person name="Chen Y."/>
            <person name="Shah S."/>
            <person name="Dougan E. K."/>
            <person name="Thang M."/>
            <person name="Chan C."/>
        </authorList>
    </citation>
    <scope>NUCLEOTIDE SEQUENCE [LARGE SCALE GENOMIC DNA]</scope>
</reference>
<keyword evidence="2" id="KW-1185">Reference proteome</keyword>
<evidence type="ECO:0000313" key="2">
    <source>
        <dbReference type="Proteomes" id="UP001189429"/>
    </source>
</evidence>
<dbReference type="Proteomes" id="UP001189429">
    <property type="component" value="Unassembled WGS sequence"/>
</dbReference>
<proteinExistence type="predicted"/>